<dbReference type="RefSeq" id="WP_013706653.1">
    <property type="nucleotide sequence ID" value="NC_015388.1"/>
</dbReference>
<evidence type="ECO:0000313" key="1">
    <source>
        <dbReference type="EMBL" id="AEB09543.1"/>
    </source>
</evidence>
<organism evidence="1 2">
    <name type="scientific">Desulfobacca acetoxidans (strain ATCC 700848 / DSM 11109 / ASRB2)</name>
    <dbReference type="NCBI Taxonomy" id="880072"/>
    <lineage>
        <taxon>Bacteria</taxon>
        <taxon>Pseudomonadati</taxon>
        <taxon>Thermodesulfobacteriota</taxon>
        <taxon>Desulfobaccia</taxon>
        <taxon>Desulfobaccales</taxon>
        <taxon>Desulfobaccaceae</taxon>
        <taxon>Desulfobacca</taxon>
    </lineage>
</organism>
<reference evidence="2" key="2">
    <citation type="submission" date="2011-03" db="EMBL/GenBank/DDBJ databases">
        <title>The complete genome of Desulfobacca acetoxidans DSM 11109.</title>
        <authorList>
            <consortium name="US DOE Joint Genome Institute (JGI-PGF)"/>
            <person name="Lucas S."/>
            <person name="Copeland A."/>
            <person name="Lapidus A."/>
            <person name="Bruce D."/>
            <person name="Goodwin L."/>
            <person name="Pitluck S."/>
            <person name="Peters L."/>
            <person name="Kyrpides N."/>
            <person name="Mavromatis K."/>
            <person name="Ivanova N."/>
            <person name="Ovchinnikova G."/>
            <person name="Teshima H."/>
            <person name="Detter J.C."/>
            <person name="Han C."/>
            <person name="Land M."/>
            <person name="Hauser L."/>
            <person name="Markowitz V."/>
            <person name="Cheng J.-F."/>
            <person name="Hugenholtz P."/>
            <person name="Woyke T."/>
            <person name="Wu D."/>
            <person name="Spring S."/>
            <person name="Schueler E."/>
            <person name="Brambilla E."/>
            <person name="Klenk H.-P."/>
            <person name="Eisen J.A."/>
        </authorList>
    </citation>
    <scope>NUCLEOTIDE SEQUENCE [LARGE SCALE GENOMIC DNA]</scope>
    <source>
        <strain evidence="2">ATCC 700848 / DSM 11109 / ASRB2</strain>
    </source>
</reference>
<accession>F2NCW9</accession>
<gene>
    <name evidence="1" type="ordered locus">Desac_1699</name>
</gene>
<dbReference type="AlphaFoldDB" id="F2NCW9"/>
<protein>
    <recommendedName>
        <fullName evidence="3">Addiction module protein</fullName>
    </recommendedName>
</protein>
<name>F2NCW9_DESAR</name>
<dbReference type="EMBL" id="CP002629">
    <property type="protein sequence ID" value="AEB09543.1"/>
    <property type="molecule type" value="Genomic_DNA"/>
</dbReference>
<keyword evidence="2" id="KW-1185">Reference proteome</keyword>
<dbReference type="Proteomes" id="UP000000483">
    <property type="component" value="Chromosome"/>
</dbReference>
<sequence>MAPGSREVLIGKFEAVLRGPDGELLADILDRFFVRLPEQMDTEPLSAKEAEALESGRRALATGDSSYFTPWEEVKKELGL</sequence>
<reference evidence="1 2" key="1">
    <citation type="journal article" date="2011" name="Stand. Genomic Sci.">
        <title>Complete genome sequence of the acetate-degrading sulfate reducer Desulfobacca acetoxidans type strain (ASRB2).</title>
        <authorList>
            <person name="Goker M."/>
            <person name="Teshima H."/>
            <person name="Lapidus A."/>
            <person name="Nolan M."/>
            <person name="Lucas S."/>
            <person name="Hammon N."/>
            <person name="Deshpande S."/>
            <person name="Cheng J.F."/>
            <person name="Tapia R."/>
            <person name="Han C."/>
            <person name="Goodwin L."/>
            <person name="Pitluck S."/>
            <person name="Huntemann M."/>
            <person name="Liolios K."/>
            <person name="Ivanova N."/>
            <person name="Pagani I."/>
            <person name="Mavromatis K."/>
            <person name="Ovchinikova G."/>
            <person name="Pati A."/>
            <person name="Chen A."/>
            <person name="Palaniappan K."/>
            <person name="Land M."/>
            <person name="Hauser L."/>
            <person name="Brambilla E.M."/>
            <person name="Rohde M."/>
            <person name="Spring S."/>
            <person name="Detter J.C."/>
            <person name="Woyke T."/>
            <person name="Bristow J."/>
            <person name="Eisen J.A."/>
            <person name="Markowitz V."/>
            <person name="Hugenholtz P."/>
            <person name="Kyrpides N.C."/>
            <person name="Klenk H.P."/>
        </authorList>
    </citation>
    <scope>NUCLEOTIDE SEQUENCE [LARGE SCALE GENOMIC DNA]</scope>
    <source>
        <strain evidence="2">ATCC 700848 / DSM 11109 / ASRB2</strain>
    </source>
</reference>
<dbReference type="KEGG" id="dao:Desac_1699"/>
<evidence type="ECO:0000313" key="2">
    <source>
        <dbReference type="Proteomes" id="UP000000483"/>
    </source>
</evidence>
<dbReference type="HOGENOM" id="CLU_2583980_0_0_7"/>
<evidence type="ECO:0008006" key="3">
    <source>
        <dbReference type="Google" id="ProtNLM"/>
    </source>
</evidence>
<proteinExistence type="predicted"/>